<keyword evidence="1 4" id="KW-0732">Signal</keyword>
<dbReference type="GO" id="GO:0007623">
    <property type="term" value="P:circadian rhythm"/>
    <property type="evidence" value="ECO:0007669"/>
    <property type="project" value="UniProtKB-ARBA"/>
</dbReference>
<sequence>MFRVACLVLVFGFAQAAVLPVEKCSLEDAACLVPAFQKMIPIFTAGMPEANVEALDPLEIEDLAFELAGLKFTLKGGVMKGLKTATVDNVEWDTKKKFFAIDFHLDNSVKGHYTADGRVLILPITGDGQMKLKLKHLQIKLYIHYDVIKNADGKDVIKPKKYNFDFDVKEHAHYHLSNLFNGNKELSEAMLSFLNENWRQIAQEFGRPVIDATAKTIFKNIVNFFEAMPMEEIAMKGHYTADGRVLILPITGDGQMKLKLKHLQIKLYIHYDVIKNADGKDVIKPKKYNFDFDVKEHAHYHLSNLFNGNKELSEAMLSFLNENWRQIAQEFGRPVIDATAKTIFKNIVNFFEAMPMEEIASV</sequence>
<comment type="similarity">
    <text evidence="3">Belongs to the TO family.</text>
</comment>
<dbReference type="Pfam" id="PF06585">
    <property type="entry name" value="JHBP"/>
    <property type="match status" value="1"/>
</dbReference>
<dbReference type="InterPro" id="IPR038606">
    <property type="entry name" value="To_sf"/>
</dbReference>
<proteinExistence type="inferred from homology"/>
<feature type="chain" id="PRO_5012314086" evidence="4">
    <location>
        <begin position="17"/>
        <end position="362"/>
    </location>
</feature>
<evidence type="ECO:0000256" key="4">
    <source>
        <dbReference type="SAM" id="SignalP"/>
    </source>
</evidence>
<accession>A0A2A4JM86</accession>
<evidence type="ECO:0000313" key="5">
    <source>
        <dbReference type="EMBL" id="PCG73195.1"/>
    </source>
</evidence>
<reference evidence="5" key="1">
    <citation type="submission" date="2017-09" db="EMBL/GenBank/DDBJ databases">
        <title>Contemporary evolution of a Lepidopteran species, Heliothis virescens, in response to modern agricultural practices.</title>
        <authorList>
            <person name="Fritz M.L."/>
            <person name="Deyonke A.M."/>
            <person name="Papanicolaou A."/>
            <person name="Micinski S."/>
            <person name="Westbrook J."/>
            <person name="Gould F."/>
        </authorList>
    </citation>
    <scope>NUCLEOTIDE SEQUENCE [LARGE SCALE GENOMIC DNA]</scope>
    <source>
        <strain evidence="5">HvINT-</strain>
        <tissue evidence="5">Whole body</tissue>
    </source>
</reference>
<dbReference type="InterPro" id="IPR010562">
    <property type="entry name" value="Haemolymph_juvenile_hormone-bd"/>
</dbReference>
<dbReference type="EMBL" id="NWSH01000992">
    <property type="protein sequence ID" value="PCG73195.1"/>
    <property type="molecule type" value="Genomic_DNA"/>
</dbReference>
<comment type="caution">
    <text evidence="5">The sequence shown here is derived from an EMBL/GenBank/DDBJ whole genome shotgun (WGS) entry which is preliminary data.</text>
</comment>
<feature type="signal peptide" evidence="4">
    <location>
        <begin position="1"/>
        <end position="16"/>
    </location>
</feature>
<dbReference type="STRING" id="7102.A0A2A4JM86"/>
<dbReference type="SMART" id="SM00700">
    <property type="entry name" value="JHBP"/>
    <property type="match status" value="1"/>
</dbReference>
<dbReference type="AlphaFoldDB" id="A0A2A4JM86"/>
<name>A0A2A4JM86_HELVI</name>
<organism evidence="5">
    <name type="scientific">Heliothis virescens</name>
    <name type="common">Tobacco budworm moth</name>
    <dbReference type="NCBI Taxonomy" id="7102"/>
    <lineage>
        <taxon>Eukaryota</taxon>
        <taxon>Metazoa</taxon>
        <taxon>Ecdysozoa</taxon>
        <taxon>Arthropoda</taxon>
        <taxon>Hexapoda</taxon>
        <taxon>Insecta</taxon>
        <taxon>Pterygota</taxon>
        <taxon>Neoptera</taxon>
        <taxon>Endopterygota</taxon>
        <taxon>Lepidoptera</taxon>
        <taxon>Glossata</taxon>
        <taxon>Ditrysia</taxon>
        <taxon>Noctuoidea</taxon>
        <taxon>Noctuidae</taxon>
        <taxon>Heliothinae</taxon>
        <taxon>Heliothis</taxon>
    </lineage>
</organism>
<dbReference type="PANTHER" id="PTHR11008:SF32">
    <property type="entry name" value="CIRCADIAN CLOCK-CONTROLLED PROTEIN DAYWAKE-RELATED"/>
    <property type="match status" value="1"/>
</dbReference>
<dbReference type="FunFam" id="3.15.10.30:FF:000001">
    <property type="entry name" value="Takeout-like protein 1"/>
    <property type="match status" value="1"/>
</dbReference>
<keyword evidence="2" id="KW-0090">Biological rhythms</keyword>
<evidence type="ECO:0000256" key="3">
    <source>
        <dbReference type="ARBA" id="ARBA00060902"/>
    </source>
</evidence>
<dbReference type="Gene3D" id="3.15.10.30">
    <property type="entry name" value="Haemolymph juvenile hormone binding protein"/>
    <property type="match status" value="2"/>
</dbReference>
<protein>
    <submittedName>
        <fullName evidence="5">Uncharacterized protein</fullName>
    </submittedName>
</protein>
<evidence type="ECO:0000256" key="2">
    <source>
        <dbReference type="ARBA" id="ARBA00023108"/>
    </source>
</evidence>
<dbReference type="PANTHER" id="PTHR11008">
    <property type="entry name" value="PROTEIN TAKEOUT-LIKE PROTEIN"/>
    <property type="match status" value="1"/>
</dbReference>
<gene>
    <name evidence="5" type="ORF">B5V51_15057</name>
</gene>
<dbReference type="GO" id="GO:0005615">
    <property type="term" value="C:extracellular space"/>
    <property type="evidence" value="ECO:0007669"/>
    <property type="project" value="TreeGrafter"/>
</dbReference>
<evidence type="ECO:0000256" key="1">
    <source>
        <dbReference type="ARBA" id="ARBA00022729"/>
    </source>
</evidence>